<dbReference type="Proteomes" id="UP000183859">
    <property type="component" value="Chromosome"/>
</dbReference>
<evidence type="ECO:0000313" key="2">
    <source>
        <dbReference type="Proteomes" id="UP000183859"/>
    </source>
</evidence>
<name>A0A1L3I9H6_9RHOB</name>
<dbReference type="KEGG" id="php:PhaeoP97_03362"/>
<dbReference type="AlphaFoldDB" id="A0A1L3I9H6"/>
<dbReference type="EMBL" id="CP016364">
    <property type="protein sequence ID" value="APG48715.1"/>
    <property type="molecule type" value="Genomic_DNA"/>
</dbReference>
<organism evidence="1 2">
    <name type="scientific">Phaeobacter porticola</name>
    <dbReference type="NCBI Taxonomy" id="1844006"/>
    <lineage>
        <taxon>Bacteria</taxon>
        <taxon>Pseudomonadati</taxon>
        <taxon>Pseudomonadota</taxon>
        <taxon>Alphaproteobacteria</taxon>
        <taxon>Rhodobacterales</taxon>
        <taxon>Roseobacteraceae</taxon>
        <taxon>Phaeobacter</taxon>
    </lineage>
</organism>
<reference evidence="2" key="1">
    <citation type="submission" date="2016-07" db="EMBL/GenBank/DDBJ databases">
        <title>Phaeobacter portensis sp. nov., a tropodithietic acid producing bacterium isolated from a German harbor.</title>
        <authorList>
            <person name="Freese H.M."/>
            <person name="Bunk B."/>
            <person name="Breider S."/>
            <person name="Brinkhoff T."/>
        </authorList>
    </citation>
    <scope>NUCLEOTIDE SEQUENCE [LARGE SCALE GENOMIC DNA]</scope>
    <source>
        <strain evidence="2">P97</strain>
    </source>
</reference>
<evidence type="ECO:0000313" key="1">
    <source>
        <dbReference type="EMBL" id="APG48715.1"/>
    </source>
</evidence>
<gene>
    <name evidence="1" type="ORF">PhaeoP97_03362</name>
</gene>
<sequence length="66" mass="7630">MFSFRSHWLQQLSIDELSVGNYRADILCKTVAPAHERGVHKEVYNRLPDILFKKSQPKIPFDGMIG</sequence>
<proteinExistence type="predicted"/>
<keyword evidence="2" id="KW-1185">Reference proteome</keyword>
<accession>A0A1L3I9H6</accession>
<protein>
    <submittedName>
        <fullName evidence="1">Uncharacterized protein</fullName>
    </submittedName>
</protein>